<proteinExistence type="predicted"/>
<dbReference type="OrthoDB" id="5034228at2759"/>
<accession>C7ZBP5</accession>
<dbReference type="VEuPathDB" id="FungiDB:NECHADRAFT_88483"/>
<sequence length="194" mass="22105">MLIETKKLEQKLEDFAPKTVSPTYHKTCCTTGDWLNKWYQELRRSGMVYNKRIRLEARDEDHKLPSKFDARPRWLTPAGRPSGIKKGTYTATYGHTCVGYDHTADAEREADTIKVLGDASTWKANATAQGTREMHGRGQRGRGGRSTSSRRKRAETMTNSDLDSPICRGCLSIHDWTDCWYLFPGQRAQGWESS</sequence>
<dbReference type="Proteomes" id="UP000005206">
    <property type="component" value="Chromosome 14"/>
</dbReference>
<dbReference type="STRING" id="660122.C7ZBP5"/>
<protein>
    <submittedName>
        <fullName evidence="2">Uncharacterized protein</fullName>
    </submittedName>
</protein>
<keyword evidence="3" id="KW-1185">Reference proteome</keyword>
<dbReference type="InParanoid" id="C7ZBP5"/>
<reference evidence="2 3" key="1">
    <citation type="journal article" date="2009" name="PLoS Genet.">
        <title>The genome of Nectria haematococca: contribution of supernumerary chromosomes to gene expansion.</title>
        <authorList>
            <person name="Coleman J.J."/>
            <person name="Rounsley S.D."/>
            <person name="Rodriguez-Carres M."/>
            <person name="Kuo A."/>
            <person name="Wasmann C.C."/>
            <person name="Grimwood J."/>
            <person name="Schmutz J."/>
            <person name="Taga M."/>
            <person name="White G.J."/>
            <person name="Zhou S."/>
            <person name="Schwartz D.C."/>
            <person name="Freitag M."/>
            <person name="Ma L.J."/>
            <person name="Danchin E.G."/>
            <person name="Henrissat B."/>
            <person name="Coutinho P.M."/>
            <person name="Nelson D.R."/>
            <person name="Straney D."/>
            <person name="Napoli C.A."/>
            <person name="Barker B.M."/>
            <person name="Gribskov M."/>
            <person name="Rep M."/>
            <person name="Kroken S."/>
            <person name="Molnar I."/>
            <person name="Rensing C."/>
            <person name="Kennell J.C."/>
            <person name="Zamora J."/>
            <person name="Farman M.L."/>
            <person name="Selker E.U."/>
            <person name="Salamov A."/>
            <person name="Shapiro H."/>
            <person name="Pangilinan J."/>
            <person name="Lindquist E."/>
            <person name="Lamers C."/>
            <person name="Grigoriev I.V."/>
            <person name="Geiser D.M."/>
            <person name="Covert S.F."/>
            <person name="Temporini E."/>
            <person name="Vanetten H.D."/>
        </authorList>
    </citation>
    <scope>NUCLEOTIDE SEQUENCE [LARGE SCALE GENOMIC DNA]</scope>
    <source>
        <strain evidence="3">ATCC MYA-4622 / CBS 123669 / FGSC 9596 / NRRL 45880 / 77-13-4</strain>
    </source>
</reference>
<gene>
    <name evidence="2" type="ORF">NECHADRAFT_88483</name>
</gene>
<dbReference type="GeneID" id="9670680"/>
<name>C7ZBP5_FUSV7</name>
<feature type="compositionally biased region" description="Basic residues" evidence="1">
    <location>
        <begin position="137"/>
        <end position="153"/>
    </location>
</feature>
<evidence type="ECO:0000313" key="3">
    <source>
        <dbReference type="Proteomes" id="UP000005206"/>
    </source>
</evidence>
<feature type="region of interest" description="Disordered" evidence="1">
    <location>
        <begin position="125"/>
        <end position="158"/>
    </location>
</feature>
<dbReference type="AlphaFoldDB" id="C7ZBP5"/>
<dbReference type="RefSeq" id="XP_003044264.1">
    <property type="nucleotide sequence ID" value="XM_003044218.1"/>
</dbReference>
<dbReference type="KEGG" id="nhe:NECHADRAFT_88483"/>
<evidence type="ECO:0000256" key="1">
    <source>
        <dbReference type="SAM" id="MobiDB-lite"/>
    </source>
</evidence>
<dbReference type="EMBL" id="GG698915">
    <property type="protein sequence ID" value="EEU38551.1"/>
    <property type="molecule type" value="Genomic_DNA"/>
</dbReference>
<evidence type="ECO:0000313" key="2">
    <source>
        <dbReference type="EMBL" id="EEU38551.1"/>
    </source>
</evidence>
<dbReference type="HOGENOM" id="CLU_1402796_0_0_1"/>
<organism evidence="2 3">
    <name type="scientific">Fusarium vanettenii (strain ATCC MYA-4622 / CBS 123669 / FGSC 9596 / NRRL 45880 / 77-13-4)</name>
    <name type="common">Fusarium solani subsp. pisi</name>
    <dbReference type="NCBI Taxonomy" id="660122"/>
    <lineage>
        <taxon>Eukaryota</taxon>
        <taxon>Fungi</taxon>
        <taxon>Dikarya</taxon>
        <taxon>Ascomycota</taxon>
        <taxon>Pezizomycotina</taxon>
        <taxon>Sordariomycetes</taxon>
        <taxon>Hypocreomycetidae</taxon>
        <taxon>Hypocreales</taxon>
        <taxon>Nectriaceae</taxon>
        <taxon>Fusarium</taxon>
        <taxon>Fusarium solani species complex</taxon>
        <taxon>Fusarium vanettenii</taxon>
    </lineage>
</organism>